<sequence>MVNFQPPSMEGNPGNGFYKSVYKLSILHMEGVGILSTSSIGLITKNRVVYGFHVHPKLVSSSCFRMEIHQG</sequence>
<organism evidence="1">
    <name type="scientific">marine metagenome</name>
    <dbReference type="NCBI Taxonomy" id="408172"/>
    <lineage>
        <taxon>unclassified sequences</taxon>
        <taxon>metagenomes</taxon>
        <taxon>ecological metagenomes</taxon>
    </lineage>
</organism>
<dbReference type="EMBL" id="UINC01190904">
    <property type="protein sequence ID" value="SVE05276.1"/>
    <property type="molecule type" value="Genomic_DNA"/>
</dbReference>
<gene>
    <name evidence="1" type="ORF">METZ01_LOCUS458130</name>
</gene>
<reference evidence="1" key="1">
    <citation type="submission" date="2018-05" db="EMBL/GenBank/DDBJ databases">
        <authorList>
            <person name="Lanie J.A."/>
            <person name="Ng W.-L."/>
            <person name="Kazmierczak K.M."/>
            <person name="Andrzejewski T.M."/>
            <person name="Davidsen T.M."/>
            <person name="Wayne K.J."/>
            <person name="Tettelin H."/>
            <person name="Glass J.I."/>
            <person name="Rusch D."/>
            <person name="Podicherti R."/>
            <person name="Tsui H.-C.T."/>
            <person name="Winkler M.E."/>
        </authorList>
    </citation>
    <scope>NUCLEOTIDE SEQUENCE</scope>
</reference>
<accession>A0A383ABN5</accession>
<proteinExistence type="predicted"/>
<name>A0A383ABN5_9ZZZZ</name>
<feature type="non-terminal residue" evidence="1">
    <location>
        <position position="71"/>
    </location>
</feature>
<protein>
    <submittedName>
        <fullName evidence="1">Uncharacterized protein</fullName>
    </submittedName>
</protein>
<dbReference type="AlphaFoldDB" id="A0A383ABN5"/>
<evidence type="ECO:0000313" key="1">
    <source>
        <dbReference type="EMBL" id="SVE05276.1"/>
    </source>
</evidence>